<dbReference type="Pfam" id="PF01400">
    <property type="entry name" value="Astacin"/>
    <property type="match status" value="1"/>
</dbReference>
<dbReference type="EMBL" id="SWKV01000073">
    <property type="protein sequence ID" value="KAF3033987.1"/>
    <property type="molecule type" value="Genomic_DNA"/>
</dbReference>
<name>A0A9P4WJ14_9PLEO</name>
<proteinExistence type="predicted"/>
<reference evidence="2" key="1">
    <citation type="submission" date="2019-04" db="EMBL/GenBank/DDBJ databases">
        <title>Sequencing of skin fungus with MAO and IRED activity.</title>
        <authorList>
            <person name="Marsaioli A.J."/>
            <person name="Bonatto J.M.C."/>
            <person name="Reis Junior O."/>
        </authorList>
    </citation>
    <scope>NUCLEOTIDE SEQUENCE</scope>
    <source>
        <strain evidence="2">28M1</strain>
    </source>
</reference>
<dbReference type="InterPro" id="IPR001506">
    <property type="entry name" value="Peptidase_M12A"/>
</dbReference>
<sequence>MAWEEARDNGPPGRRQNYYCYLPGTRDWNPNVPRDTLKIEIDVMILDSAYSTIGWRPPRGDASDAGRHEMMLAINADAELVAHELGHVFGMEHEAVRSDRDRYALYQCKNVEGYQAAFKRAQAVYGTMSAAEIEKSLCEDVDFATQFNFMGSNYVKIPWPSENIDDSPVFDMDSIMLYASDTFSSPQYERLPASDVLASGTIPD</sequence>
<dbReference type="PANTHER" id="PTHR10127:SF850">
    <property type="entry name" value="METALLOENDOPEPTIDASE"/>
    <property type="match status" value="1"/>
</dbReference>
<dbReference type="GO" id="GO:0004222">
    <property type="term" value="F:metalloendopeptidase activity"/>
    <property type="evidence" value="ECO:0007669"/>
    <property type="project" value="InterPro"/>
</dbReference>
<dbReference type="Gene3D" id="3.40.390.10">
    <property type="entry name" value="Collagenase (Catalytic Domain)"/>
    <property type="match status" value="1"/>
</dbReference>
<comment type="caution">
    <text evidence="2">The sequence shown here is derived from an EMBL/GenBank/DDBJ whole genome shotgun (WGS) entry which is preliminary data.</text>
</comment>
<dbReference type="OrthoDB" id="291007at2759"/>
<protein>
    <recommendedName>
        <fullName evidence="1">Peptidase M12A domain-containing protein</fullName>
    </recommendedName>
</protein>
<accession>A0A9P4WJ14</accession>
<dbReference type="GO" id="GO:0006508">
    <property type="term" value="P:proteolysis"/>
    <property type="evidence" value="ECO:0007669"/>
    <property type="project" value="InterPro"/>
</dbReference>
<evidence type="ECO:0000313" key="2">
    <source>
        <dbReference type="EMBL" id="KAF3033987.1"/>
    </source>
</evidence>
<feature type="domain" description="Peptidase M12A" evidence="1">
    <location>
        <begin position="78"/>
        <end position="121"/>
    </location>
</feature>
<keyword evidence="3" id="KW-1185">Reference proteome</keyword>
<dbReference type="InterPro" id="IPR024079">
    <property type="entry name" value="MetalloPept_cat_dom_sf"/>
</dbReference>
<dbReference type="PANTHER" id="PTHR10127">
    <property type="entry name" value="DISCOIDIN, CUB, EGF, LAMININ , AND ZINC METALLOPROTEASE DOMAIN CONTAINING"/>
    <property type="match status" value="1"/>
</dbReference>
<dbReference type="Proteomes" id="UP000758155">
    <property type="component" value="Unassembled WGS sequence"/>
</dbReference>
<dbReference type="AlphaFoldDB" id="A0A9P4WJ14"/>
<gene>
    <name evidence="2" type="ORF">E8E12_005307</name>
</gene>
<organism evidence="2 3">
    <name type="scientific">Didymella heteroderae</name>
    <dbReference type="NCBI Taxonomy" id="1769908"/>
    <lineage>
        <taxon>Eukaryota</taxon>
        <taxon>Fungi</taxon>
        <taxon>Dikarya</taxon>
        <taxon>Ascomycota</taxon>
        <taxon>Pezizomycotina</taxon>
        <taxon>Dothideomycetes</taxon>
        <taxon>Pleosporomycetidae</taxon>
        <taxon>Pleosporales</taxon>
        <taxon>Pleosporineae</taxon>
        <taxon>Didymellaceae</taxon>
        <taxon>Didymella</taxon>
    </lineage>
</organism>
<evidence type="ECO:0000259" key="1">
    <source>
        <dbReference type="Pfam" id="PF01400"/>
    </source>
</evidence>
<dbReference type="SUPFAM" id="SSF55486">
    <property type="entry name" value="Metalloproteases ('zincins'), catalytic domain"/>
    <property type="match status" value="1"/>
</dbReference>
<evidence type="ECO:0000313" key="3">
    <source>
        <dbReference type="Proteomes" id="UP000758155"/>
    </source>
</evidence>